<reference evidence="1" key="1">
    <citation type="journal article" date="2023" name="Mol. Phylogenet. Evol.">
        <title>Genome-scale phylogeny and comparative genomics of the fungal order Sordariales.</title>
        <authorList>
            <person name="Hensen N."/>
            <person name="Bonometti L."/>
            <person name="Westerberg I."/>
            <person name="Brannstrom I.O."/>
            <person name="Guillou S."/>
            <person name="Cros-Aarteil S."/>
            <person name="Calhoun S."/>
            <person name="Haridas S."/>
            <person name="Kuo A."/>
            <person name="Mondo S."/>
            <person name="Pangilinan J."/>
            <person name="Riley R."/>
            <person name="LaButti K."/>
            <person name="Andreopoulos B."/>
            <person name="Lipzen A."/>
            <person name="Chen C."/>
            <person name="Yan M."/>
            <person name="Daum C."/>
            <person name="Ng V."/>
            <person name="Clum A."/>
            <person name="Steindorff A."/>
            <person name="Ohm R.A."/>
            <person name="Martin F."/>
            <person name="Silar P."/>
            <person name="Natvig D.O."/>
            <person name="Lalanne C."/>
            <person name="Gautier V."/>
            <person name="Ament-Velasquez S.L."/>
            <person name="Kruys A."/>
            <person name="Hutchinson M.I."/>
            <person name="Powell A.J."/>
            <person name="Barry K."/>
            <person name="Miller A.N."/>
            <person name="Grigoriev I.V."/>
            <person name="Debuchy R."/>
            <person name="Gladieux P."/>
            <person name="Hiltunen Thoren M."/>
            <person name="Johannesson H."/>
        </authorList>
    </citation>
    <scope>NUCLEOTIDE SEQUENCE</scope>
    <source>
        <strain evidence="1">CBS 123565</strain>
    </source>
</reference>
<proteinExistence type="predicted"/>
<dbReference type="Proteomes" id="UP001304895">
    <property type="component" value="Unassembled WGS sequence"/>
</dbReference>
<dbReference type="EMBL" id="MU853402">
    <property type="protein sequence ID" value="KAK4137459.1"/>
    <property type="molecule type" value="Genomic_DNA"/>
</dbReference>
<comment type="caution">
    <text evidence="1">The sequence shown here is derived from an EMBL/GenBank/DDBJ whole genome shotgun (WGS) entry which is preliminary data.</text>
</comment>
<keyword evidence="2" id="KW-1185">Reference proteome</keyword>
<dbReference type="AlphaFoldDB" id="A0AAN6UR74"/>
<evidence type="ECO:0000313" key="2">
    <source>
        <dbReference type="Proteomes" id="UP001304895"/>
    </source>
</evidence>
<protein>
    <submittedName>
        <fullName evidence="1">Uncharacterized protein</fullName>
    </submittedName>
</protein>
<evidence type="ECO:0000313" key="1">
    <source>
        <dbReference type="EMBL" id="KAK4137459.1"/>
    </source>
</evidence>
<organism evidence="1 2">
    <name type="scientific">Trichocladium antarcticum</name>
    <dbReference type="NCBI Taxonomy" id="1450529"/>
    <lineage>
        <taxon>Eukaryota</taxon>
        <taxon>Fungi</taxon>
        <taxon>Dikarya</taxon>
        <taxon>Ascomycota</taxon>
        <taxon>Pezizomycotina</taxon>
        <taxon>Sordariomycetes</taxon>
        <taxon>Sordariomycetidae</taxon>
        <taxon>Sordariales</taxon>
        <taxon>Chaetomiaceae</taxon>
        <taxon>Trichocladium</taxon>
    </lineage>
</organism>
<name>A0AAN6UR74_9PEZI</name>
<reference evidence="1" key="2">
    <citation type="submission" date="2023-05" db="EMBL/GenBank/DDBJ databases">
        <authorList>
            <consortium name="Lawrence Berkeley National Laboratory"/>
            <person name="Steindorff A."/>
            <person name="Hensen N."/>
            <person name="Bonometti L."/>
            <person name="Westerberg I."/>
            <person name="Brannstrom I.O."/>
            <person name="Guillou S."/>
            <person name="Cros-Aarteil S."/>
            <person name="Calhoun S."/>
            <person name="Haridas S."/>
            <person name="Kuo A."/>
            <person name="Mondo S."/>
            <person name="Pangilinan J."/>
            <person name="Riley R."/>
            <person name="Labutti K."/>
            <person name="Andreopoulos B."/>
            <person name="Lipzen A."/>
            <person name="Chen C."/>
            <person name="Yanf M."/>
            <person name="Daum C."/>
            <person name="Ng V."/>
            <person name="Clum A."/>
            <person name="Ohm R."/>
            <person name="Martin F."/>
            <person name="Silar P."/>
            <person name="Natvig D."/>
            <person name="Lalanne C."/>
            <person name="Gautier V."/>
            <person name="Ament-Velasquez S.L."/>
            <person name="Kruys A."/>
            <person name="Hutchinson M.I."/>
            <person name="Powell A.J."/>
            <person name="Barry K."/>
            <person name="Miller A.N."/>
            <person name="Grigoriev I.V."/>
            <person name="Debuchy R."/>
            <person name="Gladieux P."/>
            <person name="Thoren M.H."/>
            <person name="Johannesson H."/>
        </authorList>
    </citation>
    <scope>NUCLEOTIDE SEQUENCE</scope>
    <source>
        <strain evidence="1">CBS 123565</strain>
    </source>
</reference>
<gene>
    <name evidence="1" type="ORF">BT67DRAFT_438720</name>
</gene>
<sequence length="160" mass="17957">MKLGLLHCRWSLECGQRGFKDRGETGESWCRAAELHFSAINDSQHDASALLFRGPVWWAPGQTSCTSRLSYCKLPEAFEQKATIRSYQIVLGHRHAARLRCRRLASGIASCIHPRVIRQRAVLRMTQGCCGCETPPTNQLETNKRAAVSVVAQPRRDVPI</sequence>
<accession>A0AAN6UR74</accession>